<dbReference type="RefSeq" id="YP_009184900.1">
    <property type="nucleotide sequence ID" value="NC_028582.1"/>
</dbReference>
<protein>
    <submittedName>
        <fullName evidence="2">Putative LAGLIDADG homing endonuclease</fullName>
    </submittedName>
</protein>
<dbReference type="GeneID" id="26378671"/>
<reference evidence="2" key="1">
    <citation type="journal article" date="2015" name="BMC Evol. Biol.">
        <title>Chloroplast phylogenomic analysis of chlorophyte green algae identifies a novel lineage sister to the Sphaeropleales (Chlorophyceae).</title>
        <authorList>
            <person name="Lemieux C."/>
            <person name="Vincent A.T."/>
            <person name="Labarre A."/>
            <person name="Otis C."/>
            <person name="Turmel M."/>
        </authorList>
    </citation>
    <scope>NUCLEOTIDE SEQUENCE</scope>
</reference>
<dbReference type="AlphaFoldDB" id="A0A0S2LP45"/>
<proteinExistence type="predicted"/>
<dbReference type="InterPro" id="IPR051289">
    <property type="entry name" value="LAGLIDADG_Endonuclease"/>
</dbReference>
<dbReference type="PANTHER" id="PTHR36181">
    <property type="entry name" value="INTRON-ENCODED ENDONUCLEASE AI3-RELATED"/>
    <property type="match status" value="1"/>
</dbReference>
<evidence type="ECO:0000313" key="2">
    <source>
        <dbReference type="EMBL" id="ALO63014.1"/>
    </source>
</evidence>
<keyword evidence="2" id="KW-0934">Plastid</keyword>
<feature type="domain" description="Homing endonuclease LAGLIDADG" evidence="1">
    <location>
        <begin position="224"/>
        <end position="322"/>
    </location>
</feature>
<dbReference type="PANTHER" id="PTHR36181:SF2">
    <property type="entry name" value="INTRON-ENCODED ENDONUCLEASE AI3-RELATED"/>
    <property type="match status" value="1"/>
</dbReference>
<dbReference type="EMBL" id="KT625414">
    <property type="protein sequence ID" value="ALO63011.1"/>
    <property type="molecule type" value="Genomic_DNA"/>
</dbReference>
<dbReference type="Pfam" id="PF00961">
    <property type="entry name" value="LAGLIDADG_1"/>
    <property type="match status" value="2"/>
</dbReference>
<keyword evidence="2" id="KW-0540">Nuclease</keyword>
<dbReference type="InterPro" id="IPR027434">
    <property type="entry name" value="Homing_endonucl"/>
</dbReference>
<dbReference type="GO" id="GO:0005739">
    <property type="term" value="C:mitochondrion"/>
    <property type="evidence" value="ECO:0007669"/>
    <property type="project" value="UniProtKB-ARBA"/>
</dbReference>
<name>A0A0S2LP45_JENMI</name>
<keyword evidence="2" id="KW-0150">Chloroplast</keyword>
<dbReference type="GeneID" id="26378676"/>
<dbReference type="RefSeq" id="YP_009184933.1">
    <property type="nucleotide sequence ID" value="NC_028582.1"/>
</dbReference>
<gene>
    <name evidence="2" type="primary">orf373</name>
</gene>
<keyword evidence="2" id="KW-0255">Endonuclease</keyword>
<keyword evidence="2" id="KW-0378">Hydrolase</keyword>
<dbReference type="SUPFAM" id="SSF55608">
    <property type="entry name" value="Homing endonucleases"/>
    <property type="match status" value="2"/>
</dbReference>
<feature type="domain" description="Homing endonuclease LAGLIDADG" evidence="1">
    <location>
        <begin position="34"/>
        <end position="135"/>
    </location>
</feature>
<dbReference type="InterPro" id="IPR004860">
    <property type="entry name" value="LAGLIDADG_dom"/>
</dbReference>
<sequence length="373" mass="43213">MCEIETISRKLLTSNAYIMNFDVKHVPPHIGYYLAGFIDAEGSFCVSFSPKTSSEGKIMDWQVRPVFSVSQKERPIIALFKRHLKCGTVRTDKRGISVYEVTSKNALCTHIVPFFKKYGFLSAKKKRDFSSFCQILKILENFPLTKQDISHILALRINTPVIIANRRYSDKFILSSLHQSIHIDVITQSSETNTPNSLTINEMIESDLCGDTEAQTIYPIEVYLTGLCDGDGSFNVSFTRRDDYKLGWKISPSFSVSQRDKTLLMVFQKTLDCGRIRKGSSEGIWYLEVLNLDDLREKIIPFFKKFPFLSERKIDQFQRFCETLKILERKPRSRNDVVKILELQRFETSQTRWTTAQILERLDQFLNHVKPNK</sequence>
<dbReference type="Gene3D" id="3.10.28.10">
    <property type="entry name" value="Homing endonucleases"/>
    <property type="match status" value="2"/>
</dbReference>
<dbReference type="GO" id="GO:0004519">
    <property type="term" value="F:endonuclease activity"/>
    <property type="evidence" value="ECO:0007669"/>
    <property type="project" value="UniProtKB-KW"/>
</dbReference>
<evidence type="ECO:0000259" key="1">
    <source>
        <dbReference type="Pfam" id="PF00961"/>
    </source>
</evidence>
<organism evidence="2">
    <name type="scientific">Jenufa minuta</name>
    <name type="common">Green alga</name>
    <dbReference type="NCBI Taxonomy" id="993092"/>
    <lineage>
        <taxon>Eukaryota</taxon>
        <taxon>Viridiplantae</taxon>
        <taxon>Chlorophyta</taxon>
        <taxon>core chlorophytes</taxon>
        <taxon>Chlorophyceae</taxon>
        <taxon>Jenufa</taxon>
    </lineage>
</organism>
<dbReference type="EMBL" id="KT625414">
    <property type="protein sequence ID" value="ALO63014.1"/>
    <property type="molecule type" value="Genomic_DNA"/>
</dbReference>
<geneLocation type="chloroplast" evidence="2"/>
<accession>A0A0S2LP45</accession>